<feature type="chain" id="PRO_5022991214" description="3-keto-alpha-glucoside-1,2-lyase/3-keto-2-hydroxy-glucal hydratase domain-containing protein" evidence="1">
    <location>
        <begin position="23"/>
        <end position="247"/>
    </location>
</feature>
<dbReference type="Proteomes" id="UP000316714">
    <property type="component" value="Unassembled WGS sequence"/>
</dbReference>
<gene>
    <name evidence="3" type="ORF">KOR34_11050</name>
</gene>
<evidence type="ECO:0000256" key="1">
    <source>
        <dbReference type="SAM" id="SignalP"/>
    </source>
</evidence>
<dbReference type="Gene3D" id="2.60.120.560">
    <property type="entry name" value="Exo-inulinase, domain 1"/>
    <property type="match status" value="1"/>
</dbReference>
<dbReference type="Pfam" id="PF06439">
    <property type="entry name" value="3keto-disac_hyd"/>
    <property type="match status" value="1"/>
</dbReference>
<feature type="signal peptide" evidence="1">
    <location>
        <begin position="1"/>
        <end position="22"/>
    </location>
</feature>
<evidence type="ECO:0000259" key="2">
    <source>
        <dbReference type="Pfam" id="PF06439"/>
    </source>
</evidence>
<evidence type="ECO:0000313" key="3">
    <source>
        <dbReference type="EMBL" id="TWT36204.1"/>
    </source>
</evidence>
<name>A0A5C5VC66_9BACT</name>
<protein>
    <recommendedName>
        <fullName evidence="2">3-keto-alpha-glucoside-1,2-lyase/3-keto-2-hydroxy-glucal hydratase domain-containing protein</fullName>
    </recommendedName>
</protein>
<dbReference type="InterPro" id="IPR010496">
    <property type="entry name" value="AL/BT2_dom"/>
</dbReference>
<dbReference type="GO" id="GO:0016787">
    <property type="term" value="F:hydrolase activity"/>
    <property type="evidence" value="ECO:0007669"/>
    <property type="project" value="InterPro"/>
</dbReference>
<proteinExistence type="predicted"/>
<dbReference type="RefSeq" id="WP_197531172.1">
    <property type="nucleotide sequence ID" value="NZ_SIHJ01000001.1"/>
</dbReference>
<comment type="caution">
    <text evidence="3">The sequence shown here is derived from an EMBL/GenBank/DDBJ whole genome shotgun (WGS) entry which is preliminary data.</text>
</comment>
<feature type="domain" description="3-keto-alpha-glucoside-1,2-lyase/3-keto-2-hydroxy-glucal hydratase" evidence="2">
    <location>
        <begin position="26"/>
        <end position="243"/>
    </location>
</feature>
<dbReference type="AlphaFoldDB" id="A0A5C5VC66"/>
<accession>A0A5C5VC66</accession>
<organism evidence="3 4">
    <name type="scientific">Posidoniimonas corsicana</name>
    <dbReference type="NCBI Taxonomy" id="1938618"/>
    <lineage>
        <taxon>Bacteria</taxon>
        <taxon>Pseudomonadati</taxon>
        <taxon>Planctomycetota</taxon>
        <taxon>Planctomycetia</taxon>
        <taxon>Pirellulales</taxon>
        <taxon>Lacipirellulaceae</taxon>
        <taxon>Posidoniimonas</taxon>
    </lineage>
</organism>
<reference evidence="3 4" key="1">
    <citation type="submission" date="2019-02" db="EMBL/GenBank/DDBJ databases">
        <title>Deep-cultivation of Planctomycetes and their phenomic and genomic characterization uncovers novel biology.</title>
        <authorList>
            <person name="Wiegand S."/>
            <person name="Jogler M."/>
            <person name="Boedeker C."/>
            <person name="Pinto D."/>
            <person name="Vollmers J."/>
            <person name="Rivas-Marin E."/>
            <person name="Kohn T."/>
            <person name="Peeters S.H."/>
            <person name="Heuer A."/>
            <person name="Rast P."/>
            <person name="Oberbeckmann S."/>
            <person name="Bunk B."/>
            <person name="Jeske O."/>
            <person name="Meyerdierks A."/>
            <person name="Storesund J.E."/>
            <person name="Kallscheuer N."/>
            <person name="Luecker S."/>
            <person name="Lage O.M."/>
            <person name="Pohl T."/>
            <person name="Merkel B.J."/>
            <person name="Hornburger P."/>
            <person name="Mueller R.-W."/>
            <person name="Bruemmer F."/>
            <person name="Labrenz M."/>
            <person name="Spormann A.M."/>
            <person name="Op Den Camp H."/>
            <person name="Overmann J."/>
            <person name="Amann R."/>
            <person name="Jetten M.S.M."/>
            <person name="Mascher T."/>
            <person name="Medema M.H."/>
            <person name="Devos D.P."/>
            <person name="Kaster A.-K."/>
            <person name="Ovreas L."/>
            <person name="Rohde M."/>
            <person name="Galperin M.Y."/>
            <person name="Jogler C."/>
        </authorList>
    </citation>
    <scope>NUCLEOTIDE SEQUENCE [LARGE SCALE GENOMIC DNA]</scope>
    <source>
        <strain evidence="3 4">KOR34</strain>
    </source>
</reference>
<keyword evidence="1" id="KW-0732">Signal</keyword>
<sequence length="247" mass="27429" precursor="true">MIVVSRIALLAALLLVGSPADGEESFRPLFDGKTLAGWEGDPTYWSVKDGAIVGRITDATRIDKNRFLIYQGELPGDFEFQAEYRVSPRGNSGVNYRSEVVDGVDFHALRGYQCDIDGGLRYTGSNYEERRRTTLARIGESAVVPPSEGAKELAHVEGNAWSVREVTPLPHSADDLRAKVHPKGWNKLRIVARGPRLEHYVNGVLASRVVDNDPVNRRLDGKLGVQVHVGPPMTIEFRNLRLRDLSE</sequence>
<dbReference type="EMBL" id="SIHJ01000001">
    <property type="protein sequence ID" value="TWT36204.1"/>
    <property type="molecule type" value="Genomic_DNA"/>
</dbReference>
<keyword evidence="4" id="KW-1185">Reference proteome</keyword>
<evidence type="ECO:0000313" key="4">
    <source>
        <dbReference type="Proteomes" id="UP000316714"/>
    </source>
</evidence>